<gene>
    <name evidence="1" type="ORF">UN64_07405</name>
</gene>
<protein>
    <submittedName>
        <fullName evidence="1">Uncharacterized protein</fullName>
    </submittedName>
</protein>
<reference evidence="1 2" key="1">
    <citation type="submission" date="2016-11" db="EMBL/GenBank/DDBJ databases">
        <authorList>
            <person name="Jaros S."/>
            <person name="Januszkiewicz K."/>
            <person name="Wedrychowicz H."/>
        </authorList>
    </citation>
    <scope>NUCLEOTIDE SEQUENCE [LARGE SCALE GENOMIC DNA]</scope>
    <source>
        <strain evidence="1 2">Con a/3</strain>
    </source>
</reference>
<dbReference type="EMBL" id="MQMF01000002">
    <property type="protein sequence ID" value="OOE11940.1"/>
    <property type="molecule type" value="Genomic_DNA"/>
</dbReference>
<evidence type="ECO:0000313" key="2">
    <source>
        <dbReference type="Proteomes" id="UP000188597"/>
    </source>
</evidence>
<proteinExistence type="predicted"/>
<dbReference type="Proteomes" id="UP000188597">
    <property type="component" value="Unassembled WGS sequence"/>
</dbReference>
<evidence type="ECO:0000313" key="1">
    <source>
        <dbReference type="EMBL" id="OOE11940.1"/>
    </source>
</evidence>
<accession>A0A1V3G6B7</accession>
<dbReference type="AlphaFoldDB" id="A0A1V3G6B7"/>
<name>A0A1V3G6B7_9BACL</name>
<comment type="caution">
    <text evidence="1">The sequence shown here is derived from an EMBL/GenBank/DDBJ whole genome shotgun (WGS) entry which is preliminary data.</text>
</comment>
<organism evidence="1 2">
    <name type="scientific">Fictibacillus arsenicus</name>
    <dbReference type="NCBI Taxonomy" id="255247"/>
    <lineage>
        <taxon>Bacteria</taxon>
        <taxon>Bacillati</taxon>
        <taxon>Bacillota</taxon>
        <taxon>Bacilli</taxon>
        <taxon>Bacillales</taxon>
        <taxon>Fictibacillaceae</taxon>
        <taxon>Fictibacillus</taxon>
    </lineage>
</organism>
<sequence length="118" mass="13950">MLSNQPVRKRIKKIESNSIKKIKKKAELSFRLEPAESLLLLKVIGFQDARFSKMYIINNPKINIHSEKSLLLLRHGHFCLSVKKNVDKKRLVKLYCSAKYDRDFITRCRIRYKVTVET</sequence>